<evidence type="ECO:0000256" key="1">
    <source>
        <dbReference type="SAM" id="SignalP"/>
    </source>
</evidence>
<name>A0A7G7MMX2_9PSEU</name>
<dbReference type="KEGG" id="ppel:H6H00_09655"/>
<accession>A0A7G7MMX2</accession>
<feature type="chain" id="PRO_5028862566" evidence="1">
    <location>
        <begin position="35"/>
        <end position="95"/>
    </location>
</feature>
<protein>
    <submittedName>
        <fullName evidence="3">DUF4333 domain-containing protein</fullName>
    </submittedName>
</protein>
<keyword evidence="4" id="KW-1185">Reference proteome</keyword>
<evidence type="ECO:0000313" key="3">
    <source>
        <dbReference type="EMBL" id="QNG54133.1"/>
    </source>
</evidence>
<reference evidence="3 4" key="1">
    <citation type="submission" date="2020-08" db="EMBL/GenBank/DDBJ databases">
        <authorList>
            <person name="Mo P."/>
        </authorList>
    </citation>
    <scope>NUCLEOTIDE SEQUENCE [LARGE SCALE GENOMIC DNA]</scope>
    <source>
        <strain evidence="3 4">CGMCC 4.1532</strain>
    </source>
</reference>
<dbReference type="InterPro" id="IPR025637">
    <property type="entry name" value="DUF4333"/>
</dbReference>
<sequence>MTTSHPRLRAALLLAGAAGLTLLTACGTSAPADAVEQQIVSQLGAATADCPDDLDGTVGAVLTCSATDATGSFDVTVTVTSLTGSDIAFDMERVS</sequence>
<dbReference type="AlphaFoldDB" id="A0A7G7MMX2"/>
<dbReference type="Pfam" id="PF14230">
    <property type="entry name" value="DUF4333"/>
    <property type="match status" value="1"/>
</dbReference>
<feature type="domain" description="DUF4333" evidence="2">
    <location>
        <begin position="25"/>
        <end position="83"/>
    </location>
</feature>
<dbReference type="PROSITE" id="PS51257">
    <property type="entry name" value="PROKAR_LIPOPROTEIN"/>
    <property type="match status" value="1"/>
</dbReference>
<dbReference type="EMBL" id="CP060131">
    <property type="protein sequence ID" value="QNG54133.1"/>
    <property type="molecule type" value="Genomic_DNA"/>
</dbReference>
<proteinExistence type="predicted"/>
<dbReference type="Proteomes" id="UP000515728">
    <property type="component" value="Chromosome"/>
</dbReference>
<dbReference type="RefSeq" id="WP_185720957.1">
    <property type="nucleotide sequence ID" value="NZ_CP060131.1"/>
</dbReference>
<feature type="signal peptide" evidence="1">
    <location>
        <begin position="1"/>
        <end position="34"/>
    </location>
</feature>
<evidence type="ECO:0000313" key="4">
    <source>
        <dbReference type="Proteomes" id="UP000515728"/>
    </source>
</evidence>
<organism evidence="3 4">
    <name type="scientific">Pseudonocardia petroleophila</name>
    <dbReference type="NCBI Taxonomy" id="37331"/>
    <lineage>
        <taxon>Bacteria</taxon>
        <taxon>Bacillati</taxon>
        <taxon>Actinomycetota</taxon>
        <taxon>Actinomycetes</taxon>
        <taxon>Pseudonocardiales</taxon>
        <taxon>Pseudonocardiaceae</taxon>
        <taxon>Pseudonocardia</taxon>
    </lineage>
</organism>
<gene>
    <name evidence="3" type="ORF">H6H00_09655</name>
</gene>
<keyword evidence="1" id="KW-0732">Signal</keyword>
<evidence type="ECO:0000259" key="2">
    <source>
        <dbReference type="Pfam" id="PF14230"/>
    </source>
</evidence>